<dbReference type="SUPFAM" id="SSF56935">
    <property type="entry name" value="Porins"/>
    <property type="match status" value="1"/>
</dbReference>
<dbReference type="Pfam" id="PF07715">
    <property type="entry name" value="Plug"/>
    <property type="match status" value="1"/>
</dbReference>
<protein>
    <submittedName>
        <fullName evidence="15">Hemoglobin/transferrin/lactoferrin receptor protein</fullName>
    </submittedName>
</protein>
<keyword evidence="4 10" id="KW-0812">Transmembrane</keyword>
<keyword evidence="8 15" id="KW-0675">Receptor</keyword>
<dbReference type="InterPro" id="IPR037066">
    <property type="entry name" value="Plug_dom_sf"/>
</dbReference>
<keyword evidence="7 10" id="KW-0472">Membrane</keyword>
<dbReference type="InterPro" id="IPR012910">
    <property type="entry name" value="Plug_dom"/>
</dbReference>
<keyword evidence="6 11" id="KW-0798">TonB box</keyword>
<dbReference type="GO" id="GO:0015344">
    <property type="term" value="F:siderophore uptake transmembrane transporter activity"/>
    <property type="evidence" value="ECO:0007669"/>
    <property type="project" value="TreeGrafter"/>
</dbReference>
<keyword evidence="3 10" id="KW-1134">Transmembrane beta strand</keyword>
<dbReference type="PANTHER" id="PTHR30069">
    <property type="entry name" value="TONB-DEPENDENT OUTER MEMBRANE RECEPTOR"/>
    <property type="match status" value="1"/>
</dbReference>
<dbReference type="RefSeq" id="WP_089377693.1">
    <property type="nucleotide sequence ID" value="NZ_FZNX01000002.1"/>
</dbReference>
<evidence type="ECO:0000313" key="16">
    <source>
        <dbReference type="Proteomes" id="UP000198412"/>
    </source>
</evidence>
<dbReference type="InterPro" id="IPR039426">
    <property type="entry name" value="TonB-dep_rcpt-like"/>
</dbReference>
<evidence type="ECO:0000256" key="2">
    <source>
        <dbReference type="ARBA" id="ARBA00022448"/>
    </source>
</evidence>
<keyword evidence="2 10" id="KW-0813">Transport</keyword>
<dbReference type="Gene3D" id="2.170.130.10">
    <property type="entry name" value="TonB-dependent receptor, plug domain"/>
    <property type="match status" value="1"/>
</dbReference>
<evidence type="ECO:0000256" key="11">
    <source>
        <dbReference type="RuleBase" id="RU003357"/>
    </source>
</evidence>
<keyword evidence="9 10" id="KW-0998">Cell outer membrane</keyword>
<evidence type="ECO:0000256" key="5">
    <source>
        <dbReference type="ARBA" id="ARBA00022729"/>
    </source>
</evidence>
<dbReference type="AlphaFoldDB" id="A0A238WYG6"/>
<comment type="similarity">
    <text evidence="10 11">Belongs to the TonB-dependent receptor family.</text>
</comment>
<evidence type="ECO:0000256" key="3">
    <source>
        <dbReference type="ARBA" id="ARBA00022452"/>
    </source>
</evidence>
<dbReference type="Proteomes" id="UP000198412">
    <property type="component" value="Unassembled WGS sequence"/>
</dbReference>
<dbReference type="InterPro" id="IPR000531">
    <property type="entry name" value="Beta-barrel_TonB"/>
</dbReference>
<dbReference type="InterPro" id="IPR036942">
    <property type="entry name" value="Beta-barrel_TonB_sf"/>
</dbReference>
<evidence type="ECO:0000256" key="1">
    <source>
        <dbReference type="ARBA" id="ARBA00004571"/>
    </source>
</evidence>
<name>A0A238WYG6_9FLAO</name>
<keyword evidence="16" id="KW-1185">Reference proteome</keyword>
<dbReference type="GO" id="GO:0009279">
    <property type="term" value="C:cell outer membrane"/>
    <property type="evidence" value="ECO:0007669"/>
    <property type="project" value="UniProtKB-SubCell"/>
</dbReference>
<sequence length="817" mass="92753">MRTLGKLFVILLALTANAQKVKVLERGTNFPIENVTIYNDNNDLVVYTNKSGIADLTNYKNTDIISFNHLSYIEYEILKRELAVVDFIIYLNRKAEMLDEIVLSASKEEEKRSRIAEHVAITSKEEIKRLAPQTSADLLANLPGVRVQKSQFGGGSPVIRGMEANRVLLVVDGVRMNNAIYRMGHLQNSITVSPNIIERTEVIFGPSSVVYGSDALGGVVHYYTKSPKLSEKNQVNSSLFSRFSSINKEFTTEGNIELQNKKWASFTSISHSSFGDLKMGENRNHGFDDWGKVVEYSNNSNSYYSATPQINSNSNIQKNTAFKQIDLLQKIAIPISKTSDLMFNLQYSKSTDINRFDKLSEYSDGELKFAEWYYGPQKRLLVSSQLKINPNKKWIEKGTITAAFQNIKESRVQRKFTSLDRAYRNEDVDVFSLNGDFFVPMTNGSNRILSYGFETTYNKVDSNSYGKTLDVYNNVIFGFTDDFIVQSRYPDGGSSYTSFASYVNYRQDINKKTTLNTGARFINTNLKAKWIDDTFISLPDFDISLNNSAVTATLGFAYKPTENWQLNSVISSGFRSPNIDDVGKIREKSGNVTVPNINLKPEYAYNFETSVLKYFNERKFHTGLNIYYTLLNNYITRDYFEINNASTIMYDGEEGQVVANVNKDNAYIVGSTFNFKGNLNDTWHTKGSITYTKGKTYDTNVPLSSIPPLFGNFEMGFEKNRLQANFNWKFNAEKRLKDYNLIEGIDNLEQTPYNPLTNTYFGSPSWNTFSLNANYKLSNSFTFFVNIDNVFDVHFKEFASSISAPGRNLSISALINL</sequence>
<accession>A0A238WYG6</accession>
<keyword evidence="5 12" id="KW-0732">Signal</keyword>
<feature type="domain" description="TonB-dependent receptor-like beta-barrel" evidence="13">
    <location>
        <begin position="365"/>
        <end position="790"/>
    </location>
</feature>
<organism evidence="15 16">
    <name type="scientific">Lutibacter flavus</name>
    <dbReference type="NCBI Taxonomy" id="691689"/>
    <lineage>
        <taxon>Bacteria</taxon>
        <taxon>Pseudomonadati</taxon>
        <taxon>Bacteroidota</taxon>
        <taxon>Flavobacteriia</taxon>
        <taxon>Flavobacteriales</taxon>
        <taxon>Flavobacteriaceae</taxon>
        <taxon>Lutibacter</taxon>
    </lineage>
</organism>
<gene>
    <name evidence="15" type="ORF">SAMN04488111_1367</name>
</gene>
<reference evidence="16" key="1">
    <citation type="submission" date="2017-06" db="EMBL/GenBank/DDBJ databases">
        <authorList>
            <person name="Varghese N."/>
            <person name="Submissions S."/>
        </authorList>
    </citation>
    <scope>NUCLEOTIDE SEQUENCE [LARGE SCALE GENOMIC DNA]</scope>
    <source>
        <strain evidence="16">DSM 27993</strain>
    </source>
</reference>
<feature type="signal peptide" evidence="12">
    <location>
        <begin position="1"/>
        <end position="18"/>
    </location>
</feature>
<comment type="subcellular location">
    <subcellularLocation>
        <location evidence="1 10">Cell outer membrane</location>
        <topology evidence="1 10">Multi-pass membrane protein</topology>
    </subcellularLocation>
</comment>
<dbReference type="OrthoDB" id="9764669at2"/>
<evidence type="ECO:0000256" key="6">
    <source>
        <dbReference type="ARBA" id="ARBA00023077"/>
    </source>
</evidence>
<proteinExistence type="inferred from homology"/>
<evidence type="ECO:0000256" key="8">
    <source>
        <dbReference type="ARBA" id="ARBA00023170"/>
    </source>
</evidence>
<evidence type="ECO:0000256" key="7">
    <source>
        <dbReference type="ARBA" id="ARBA00023136"/>
    </source>
</evidence>
<feature type="chain" id="PRO_5013189804" evidence="12">
    <location>
        <begin position="19"/>
        <end position="817"/>
    </location>
</feature>
<dbReference type="PROSITE" id="PS52016">
    <property type="entry name" value="TONB_DEPENDENT_REC_3"/>
    <property type="match status" value="1"/>
</dbReference>
<evidence type="ECO:0000259" key="13">
    <source>
        <dbReference type="Pfam" id="PF00593"/>
    </source>
</evidence>
<evidence type="ECO:0000256" key="12">
    <source>
        <dbReference type="SAM" id="SignalP"/>
    </source>
</evidence>
<dbReference type="GO" id="GO:0044718">
    <property type="term" value="P:siderophore transmembrane transport"/>
    <property type="evidence" value="ECO:0007669"/>
    <property type="project" value="TreeGrafter"/>
</dbReference>
<evidence type="ECO:0000256" key="10">
    <source>
        <dbReference type="PROSITE-ProRule" id="PRU01360"/>
    </source>
</evidence>
<evidence type="ECO:0000256" key="9">
    <source>
        <dbReference type="ARBA" id="ARBA00023237"/>
    </source>
</evidence>
<dbReference type="Gene3D" id="2.40.170.20">
    <property type="entry name" value="TonB-dependent receptor, beta-barrel domain"/>
    <property type="match status" value="1"/>
</dbReference>
<dbReference type="EMBL" id="FZNX01000002">
    <property type="protein sequence ID" value="SNR51715.1"/>
    <property type="molecule type" value="Genomic_DNA"/>
</dbReference>
<dbReference type="Pfam" id="PF00593">
    <property type="entry name" value="TonB_dep_Rec_b-barrel"/>
    <property type="match status" value="1"/>
</dbReference>
<evidence type="ECO:0000256" key="4">
    <source>
        <dbReference type="ARBA" id="ARBA00022692"/>
    </source>
</evidence>
<evidence type="ECO:0000313" key="15">
    <source>
        <dbReference type="EMBL" id="SNR51715.1"/>
    </source>
</evidence>
<dbReference type="PANTHER" id="PTHR30069:SF29">
    <property type="entry name" value="HEMOGLOBIN AND HEMOGLOBIN-HAPTOGLOBIN-BINDING PROTEIN 1-RELATED"/>
    <property type="match status" value="1"/>
</dbReference>
<feature type="domain" description="TonB-dependent receptor plug" evidence="14">
    <location>
        <begin position="115"/>
        <end position="219"/>
    </location>
</feature>
<evidence type="ECO:0000259" key="14">
    <source>
        <dbReference type="Pfam" id="PF07715"/>
    </source>
</evidence>